<dbReference type="Pfam" id="PF17047">
    <property type="entry name" value="SMP_LBD"/>
    <property type="match status" value="1"/>
</dbReference>
<name>A0A7S0H044_MICPS</name>
<dbReference type="PANTHER" id="PTHR10774">
    <property type="entry name" value="EXTENDED SYNAPTOTAGMIN-RELATED"/>
    <property type="match status" value="1"/>
</dbReference>
<evidence type="ECO:0000256" key="3">
    <source>
        <dbReference type="ARBA" id="ARBA00022448"/>
    </source>
</evidence>
<dbReference type="GO" id="GO:0046872">
    <property type="term" value="F:metal ion binding"/>
    <property type="evidence" value="ECO:0007669"/>
    <property type="project" value="UniProtKB-KW"/>
</dbReference>
<feature type="domain" description="C2" evidence="14">
    <location>
        <begin position="542"/>
        <end position="659"/>
    </location>
</feature>
<dbReference type="InterPro" id="IPR035892">
    <property type="entry name" value="C2_domain_sf"/>
</dbReference>
<dbReference type="InterPro" id="IPR000008">
    <property type="entry name" value="C2_dom"/>
</dbReference>
<feature type="region of interest" description="Disordered" evidence="12">
    <location>
        <begin position="530"/>
        <end position="561"/>
    </location>
</feature>
<feature type="transmembrane region" description="Helical" evidence="13">
    <location>
        <begin position="43"/>
        <end position="64"/>
    </location>
</feature>
<keyword evidence="6" id="KW-0677">Repeat</keyword>
<evidence type="ECO:0000259" key="15">
    <source>
        <dbReference type="PROSITE" id="PS51847"/>
    </source>
</evidence>
<evidence type="ECO:0000256" key="4">
    <source>
        <dbReference type="ARBA" id="ARBA00022692"/>
    </source>
</evidence>
<keyword evidence="8 13" id="KW-1133">Transmembrane helix</keyword>
<evidence type="ECO:0000256" key="8">
    <source>
        <dbReference type="ARBA" id="ARBA00022989"/>
    </source>
</evidence>
<evidence type="ECO:0000256" key="12">
    <source>
        <dbReference type="SAM" id="MobiDB-lite"/>
    </source>
</evidence>
<keyword evidence="10" id="KW-0446">Lipid-binding</keyword>
<dbReference type="GO" id="GO:0005783">
    <property type="term" value="C:endoplasmic reticulum"/>
    <property type="evidence" value="ECO:0007669"/>
    <property type="project" value="TreeGrafter"/>
</dbReference>
<keyword evidence="7" id="KW-0106">Calcium</keyword>
<comment type="subcellular location">
    <subcellularLocation>
        <location evidence="1">Membrane</location>
        <topology evidence="1">Single-pass membrane protein</topology>
    </subcellularLocation>
</comment>
<keyword evidence="3" id="KW-0813">Transport</keyword>
<reference evidence="16" key="1">
    <citation type="submission" date="2021-01" db="EMBL/GenBank/DDBJ databases">
        <authorList>
            <person name="Corre E."/>
            <person name="Pelletier E."/>
            <person name="Niang G."/>
            <person name="Scheremetjew M."/>
            <person name="Finn R."/>
            <person name="Kale V."/>
            <person name="Holt S."/>
            <person name="Cochrane G."/>
            <person name="Meng A."/>
            <person name="Brown T."/>
            <person name="Cohen L."/>
        </authorList>
    </citation>
    <scope>NUCLEOTIDE SEQUENCE</scope>
    <source>
        <strain evidence="16">CCAC1681</strain>
    </source>
</reference>
<keyword evidence="4 13" id="KW-0812">Transmembrane</keyword>
<dbReference type="PANTHER" id="PTHR10774:SF190">
    <property type="entry name" value="C2 CALCIUM_LIPID-BINDING ENDONUCLEASE_EXONUCLEASE_PHOSPHATASE-RELATED"/>
    <property type="match status" value="1"/>
</dbReference>
<keyword evidence="9" id="KW-0445">Lipid transport</keyword>
<dbReference type="SUPFAM" id="SSF49562">
    <property type="entry name" value="C2 domain (Calcium/lipid-binding domain, CaLB)"/>
    <property type="match status" value="2"/>
</dbReference>
<evidence type="ECO:0000256" key="7">
    <source>
        <dbReference type="ARBA" id="ARBA00022837"/>
    </source>
</evidence>
<protein>
    <recommendedName>
        <fullName evidence="17">Plant synaptotagmin</fullName>
    </recommendedName>
</protein>
<feature type="compositionally biased region" description="Low complexity" evidence="12">
    <location>
        <begin position="539"/>
        <end position="548"/>
    </location>
</feature>
<dbReference type="PROSITE" id="PS50004">
    <property type="entry name" value="C2"/>
    <property type="match status" value="1"/>
</dbReference>
<dbReference type="GO" id="GO:0006869">
    <property type="term" value="P:lipid transport"/>
    <property type="evidence" value="ECO:0007669"/>
    <property type="project" value="UniProtKB-KW"/>
</dbReference>
<dbReference type="GO" id="GO:0016020">
    <property type="term" value="C:membrane"/>
    <property type="evidence" value="ECO:0007669"/>
    <property type="project" value="UniProtKB-SubCell"/>
</dbReference>
<dbReference type="Gene3D" id="2.60.40.150">
    <property type="entry name" value="C2 domain"/>
    <property type="match status" value="1"/>
</dbReference>
<dbReference type="CDD" id="cd00030">
    <property type="entry name" value="C2"/>
    <property type="match status" value="1"/>
</dbReference>
<organism evidence="16">
    <name type="scientific">Micromonas pusilla</name>
    <name type="common">Picoplanktonic green alga</name>
    <name type="synonym">Chromulina pusilla</name>
    <dbReference type="NCBI Taxonomy" id="38833"/>
    <lineage>
        <taxon>Eukaryota</taxon>
        <taxon>Viridiplantae</taxon>
        <taxon>Chlorophyta</taxon>
        <taxon>Mamiellophyceae</taxon>
        <taxon>Mamiellales</taxon>
        <taxon>Mamiellaceae</taxon>
        <taxon>Micromonas</taxon>
    </lineage>
</organism>
<dbReference type="EMBL" id="HBEN01014980">
    <property type="protein sequence ID" value="CAD8452041.1"/>
    <property type="molecule type" value="Transcribed_RNA"/>
</dbReference>
<evidence type="ECO:0000256" key="9">
    <source>
        <dbReference type="ARBA" id="ARBA00023055"/>
    </source>
</evidence>
<dbReference type="Pfam" id="PF00168">
    <property type="entry name" value="C2"/>
    <property type="match status" value="2"/>
</dbReference>
<evidence type="ECO:0000256" key="10">
    <source>
        <dbReference type="ARBA" id="ARBA00023121"/>
    </source>
</evidence>
<evidence type="ECO:0000256" key="11">
    <source>
        <dbReference type="ARBA" id="ARBA00023136"/>
    </source>
</evidence>
<proteinExistence type="inferred from homology"/>
<keyword evidence="11 13" id="KW-0472">Membrane</keyword>
<accession>A0A7S0H044</accession>
<evidence type="ECO:0000256" key="6">
    <source>
        <dbReference type="ARBA" id="ARBA00022737"/>
    </source>
</evidence>
<dbReference type="AlphaFoldDB" id="A0A7S0H044"/>
<dbReference type="GO" id="GO:0008289">
    <property type="term" value="F:lipid binding"/>
    <property type="evidence" value="ECO:0007669"/>
    <property type="project" value="UniProtKB-KW"/>
</dbReference>
<sequence length="680" mass="72828">MGVADALGAVSGAFGAVGGMVLPVAAPVYALIVWLLNEISSAFSVYVFGTCIGLLLGATAVAAMRGSLARADAEATRKAKVAAADAQKSRRDGAIPPLPIPPDVLAEALRHLPRWTKEPDVSRASWLNNLLDALWPHVDTSVSQVIRDSVEPMLRSLVPPLVSWIGFEKVTLGPTPPVVGGVKVMGSNSEEVMLELEVVFASGADVVLAAYVFGVRVPVRVHDLQLRANVRVTFTPLVDQLPCLGGLEVSLMSLPQHADVGVSIPPGIDLMSLPGAHSLLRLALWKFVAPLMVYPAKMTVPIMENSGIEPTSTGMIKLSVLGGRGFAARAKLAGSGAGAARNERRATTMNGGGDFKSSFPKMPLGGLNSLVASRYLVQLHTRESRKITLASKSSDAPTWDETHHFLTNPDACLTATVMTTNLKELGRCEIPLRRLVADDRARKTTLLHIPLGDPKPYLVPLPVPKKPVSYTRVTQEELDALAEDHEMALEKHALELATLRVNALDAATRPSPLADVPVITCELEFTPLGLEEKTSSSNDATPDSASESASEEEGDDADERRGILTVFVTRGVRVLSEATNGETRPCATATCAGQTYTTEAPLEKTKNPIWDEEFLFFNVAPSETLRLDVRDGNAKGEFLGGFDLAVREVAANKELSEMFRLTGVSNAAHVFLKARFAYMS</sequence>
<feature type="domain" description="SMP-LTD" evidence="15">
    <location>
        <begin position="120"/>
        <end position="303"/>
    </location>
</feature>
<dbReference type="SMART" id="SM00239">
    <property type="entry name" value="C2"/>
    <property type="match status" value="2"/>
</dbReference>
<keyword evidence="5" id="KW-0479">Metal-binding</keyword>
<dbReference type="InterPro" id="IPR045050">
    <property type="entry name" value="Synaptotagmin_plant"/>
</dbReference>
<dbReference type="InterPro" id="IPR039010">
    <property type="entry name" value="Synaptotagmin_SMP"/>
</dbReference>
<dbReference type="PROSITE" id="PS51847">
    <property type="entry name" value="SMP"/>
    <property type="match status" value="1"/>
</dbReference>
<evidence type="ECO:0000256" key="1">
    <source>
        <dbReference type="ARBA" id="ARBA00004167"/>
    </source>
</evidence>
<dbReference type="CDD" id="cd21677">
    <property type="entry name" value="SMP_SYT"/>
    <property type="match status" value="1"/>
</dbReference>
<evidence type="ECO:0008006" key="17">
    <source>
        <dbReference type="Google" id="ProtNLM"/>
    </source>
</evidence>
<gene>
    <name evidence="16" type="ORF">MSP1401_LOCUS12539</name>
</gene>
<feature type="transmembrane region" description="Helical" evidence="13">
    <location>
        <begin position="12"/>
        <end position="36"/>
    </location>
</feature>
<comment type="similarity">
    <text evidence="2">Belongs to the synaptotagmin family.</text>
</comment>
<evidence type="ECO:0000259" key="14">
    <source>
        <dbReference type="PROSITE" id="PS50004"/>
    </source>
</evidence>
<evidence type="ECO:0000313" key="16">
    <source>
        <dbReference type="EMBL" id="CAD8452041.1"/>
    </source>
</evidence>
<evidence type="ECO:0000256" key="13">
    <source>
        <dbReference type="SAM" id="Phobius"/>
    </source>
</evidence>
<evidence type="ECO:0000256" key="5">
    <source>
        <dbReference type="ARBA" id="ARBA00022723"/>
    </source>
</evidence>
<dbReference type="InterPro" id="IPR031468">
    <property type="entry name" value="SMP_LBD"/>
</dbReference>
<evidence type="ECO:0000256" key="2">
    <source>
        <dbReference type="ARBA" id="ARBA00006996"/>
    </source>
</evidence>